<comment type="caution">
    <text evidence="3">The sequence shown here is derived from an EMBL/GenBank/DDBJ whole genome shotgun (WGS) entry which is preliminary data.</text>
</comment>
<keyword evidence="1" id="KW-0812">Transmembrane</keyword>
<feature type="transmembrane region" description="Helical" evidence="1">
    <location>
        <begin position="154"/>
        <end position="177"/>
    </location>
</feature>
<keyword evidence="1" id="KW-0472">Membrane</keyword>
<dbReference type="Proteomes" id="UP000527355">
    <property type="component" value="Unassembled WGS sequence"/>
</dbReference>
<organism evidence="3 4">
    <name type="scientific">Myotis myotis</name>
    <name type="common">Greater mouse-eared bat</name>
    <name type="synonym">Vespertilio myotis</name>
    <dbReference type="NCBI Taxonomy" id="51298"/>
    <lineage>
        <taxon>Eukaryota</taxon>
        <taxon>Metazoa</taxon>
        <taxon>Chordata</taxon>
        <taxon>Craniata</taxon>
        <taxon>Vertebrata</taxon>
        <taxon>Euteleostomi</taxon>
        <taxon>Mammalia</taxon>
        <taxon>Eutheria</taxon>
        <taxon>Laurasiatheria</taxon>
        <taxon>Chiroptera</taxon>
        <taxon>Yangochiroptera</taxon>
        <taxon>Vespertilionidae</taxon>
        <taxon>Myotis</taxon>
    </lineage>
</organism>
<keyword evidence="4" id="KW-1185">Reference proteome</keyword>
<dbReference type="AlphaFoldDB" id="A0A7J7WJZ2"/>
<evidence type="ECO:0000313" key="4">
    <source>
        <dbReference type="Proteomes" id="UP000527355"/>
    </source>
</evidence>
<dbReference type="VEuPathDB" id="HostDB:GeneID_118662091"/>
<reference evidence="3 4" key="1">
    <citation type="journal article" date="2020" name="Nature">
        <title>Six reference-quality genomes reveal evolution of bat adaptations.</title>
        <authorList>
            <person name="Jebb D."/>
            <person name="Huang Z."/>
            <person name="Pippel M."/>
            <person name="Hughes G.M."/>
            <person name="Lavrichenko K."/>
            <person name="Devanna P."/>
            <person name="Winkler S."/>
            <person name="Jermiin L.S."/>
            <person name="Skirmuntt E.C."/>
            <person name="Katzourakis A."/>
            <person name="Burkitt-Gray L."/>
            <person name="Ray D.A."/>
            <person name="Sullivan K.A.M."/>
            <person name="Roscito J.G."/>
            <person name="Kirilenko B.M."/>
            <person name="Davalos L.M."/>
            <person name="Corthals A.P."/>
            <person name="Power M.L."/>
            <person name="Jones G."/>
            <person name="Ransome R.D."/>
            <person name="Dechmann D.K.N."/>
            <person name="Locatelli A.G."/>
            <person name="Puechmaille S.J."/>
            <person name="Fedrigo O."/>
            <person name="Jarvis E.D."/>
            <person name="Hiller M."/>
            <person name="Vernes S.C."/>
            <person name="Myers E.W."/>
            <person name="Teeling E.C."/>
        </authorList>
    </citation>
    <scope>NUCLEOTIDE SEQUENCE [LARGE SCALE GENOMIC DNA]</scope>
    <source>
        <strain evidence="3">MMyoMyo1</strain>
        <tissue evidence="3">Flight muscle</tissue>
    </source>
</reference>
<keyword evidence="2" id="KW-0732">Signal</keyword>
<evidence type="ECO:0000256" key="1">
    <source>
        <dbReference type="SAM" id="Phobius"/>
    </source>
</evidence>
<accession>A0A7J7WJZ2</accession>
<feature type="chain" id="PRO_5029574532" evidence="2">
    <location>
        <begin position="16"/>
        <end position="196"/>
    </location>
</feature>
<protein>
    <submittedName>
        <fullName evidence="3">Testis expressed 51</fullName>
    </submittedName>
</protein>
<sequence length="196" mass="21915">MLLVLLGCLLPAAGAESCLRCWPELPLLLDYDLRVLWGPGPPRELSRSLRSLLLQAPVPEPGYLGREQLEREAAALFAHIDTAIGKFRADRPSLLGEMHVQKQLFAERLSRASEELKEQDLPFKLEVINCVNCRAHLLTCRDPTLCPGWTQQTLLWAGSLCVTLALAVVAGGGWYIFWHKKQAEEQGPSRLLVPQR</sequence>
<feature type="signal peptide" evidence="2">
    <location>
        <begin position="1"/>
        <end position="15"/>
    </location>
</feature>
<name>A0A7J7WJZ2_MYOMY</name>
<proteinExistence type="predicted"/>
<evidence type="ECO:0000256" key="2">
    <source>
        <dbReference type="SAM" id="SignalP"/>
    </source>
</evidence>
<dbReference type="EMBL" id="JABWUV010000008">
    <property type="protein sequence ID" value="KAF6337570.1"/>
    <property type="molecule type" value="Genomic_DNA"/>
</dbReference>
<evidence type="ECO:0000313" key="3">
    <source>
        <dbReference type="EMBL" id="KAF6337570.1"/>
    </source>
</evidence>
<keyword evidence="1" id="KW-1133">Transmembrane helix</keyword>
<gene>
    <name evidence="3" type="ORF">mMyoMyo1_018994</name>
</gene>